<organism evidence="1 2">
    <name type="scientific">Grus japonensis</name>
    <name type="common">Japanese crane</name>
    <name type="synonym">Red-crowned crane</name>
    <dbReference type="NCBI Taxonomy" id="30415"/>
    <lineage>
        <taxon>Eukaryota</taxon>
        <taxon>Metazoa</taxon>
        <taxon>Chordata</taxon>
        <taxon>Craniata</taxon>
        <taxon>Vertebrata</taxon>
        <taxon>Euteleostomi</taxon>
        <taxon>Archelosauria</taxon>
        <taxon>Archosauria</taxon>
        <taxon>Dinosauria</taxon>
        <taxon>Saurischia</taxon>
        <taxon>Theropoda</taxon>
        <taxon>Coelurosauria</taxon>
        <taxon>Aves</taxon>
        <taxon>Neognathae</taxon>
        <taxon>Neoaves</taxon>
        <taxon>Gruiformes</taxon>
        <taxon>Gruidae</taxon>
        <taxon>Grus</taxon>
    </lineage>
</organism>
<sequence>MTMTRRMTTRRTWCSVVEQMSTLQPVERTMAEQFLSDLKISKHYRPFIYQASKLRWSMEKYGNIHFERS</sequence>
<protein>
    <submittedName>
        <fullName evidence="1">Uncharacterized protein</fullName>
    </submittedName>
</protein>
<dbReference type="AlphaFoldDB" id="A0ABC9X232"/>
<gene>
    <name evidence="1" type="ORF">GRJ2_001559500</name>
</gene>
<evidence type="ECO:0000313" key="2">
    <source>
        <dbReference type="Proteomes" id="UP001623348"/>
    </source>
</evidence>
<comment type="caution">
    <text evidence="1">The sequence shown here is derived from an EMBL/GenBank/DDBJ whole genome shotgun (WGS) entry which is preliminary data.</text>
</comment>
<reference evidence="1 2" key="1">
    <citation type="submission" date="2024-06" db="EMBL/GenBank/DDBJ databases">
        <title>The draft genome of Grus japonensis, version 3.</title>
        <authorList>
            <person name="Nabeshima K."/>
            <person name="Suzuki S."/>
            <person name="Onuma M."/>
        </authorList>
    </citation>
    <scope>NUCLEOTIDE SEQUENCE [LARGE SCALE GENOMIC DNA]</scope>
    <source>
        <strain evidence="1 2">451A</strain>
    </source>
</reference>
<dbReference type="EMBL" id="BAAFJT010000005">
    <property type="protein sequence ID" value="GAB0190942.1"/>
    <property type="molecule type" value="Genomic_DNA"/>
</dbReference>
<accession>A0ABC9X232</accession>
<evidence type="ECO:0000313" key="1">
    <source>
        <dbReference type="EMBL" id="GAB0190942.1"/>
    </source>
</evidence>
<proteinExistence type="predicted"/>
<keyword evidence="2" id="KW-1185">Reference proteome</keyword>
<name>A0ABC9X232_GRUJA</name>
<dbReference type="Proteomes" id="UP001623348">
    <property type="component" value="Unassembled WGS sequence"/>
</dbReference>